<dbReference type="Proteomes" id="UP001189429">
    <property type="component" value="Unassembled WGS sequence"/>
</dbReference>
<comment type="caution">
    <text evidence="2">The sequence shown here is derived from an EMBL/GenBank/DDBJ whole genome shotgun (WGS) entry which is preliminary data.</text>
</comment>
<organism evidence="2 3">
    <name type="scientific">Prorocentrum cordatum</name>
    <dbReference type="NCBI Taxonomy" id="2364126"/>
    <lineage>
        <taxon>Eukaryota</taxon>
        <taxon>Sar</taxon>
        <taxon>Alveolata</taxon>
        <taxon>Dinophyceae</taxon>
        <taxon>Prorocentrales</taxon>
        <taxon>Prorocentraceae</taxon>
        <taxon>Prorocentrum</taxon>
    </lineage>
</organism>
<feature type="compositionally biased region" description="Basic residues" evidence="1">
    <location>
        <begin position="127"/>
        <end position="139"/>
    </location>
</feature>
<evidence type="ECO:0000313" key="2">
    <source>
        <dbReference type="EMBL" id="CAK0906208.1"/>
    </source>
</evidence>
<feature type="region of interest" description="Disordered" evidence="1">
    <location>
        <begin position="119"/>
        <end position="139"/>
    </location>
</feature>
<accession>A0ABN9Y1A8</accession>
<dbReference type="EMBL" id="CAUYUJ010021660">
    <property type="protein sequence ID" value="CAK0906208.1"/>
    <property type="molecule type" value="Genomic_DNA"/>
</dbReference>
<evidence type="ECO:0000313" key="3">
    <source>
        <dbReference type="Proteomes" id="UP001189429"/>
    </source>
</evidence>
<evidence type="ECO:0000256" key="1">
    <source>
        <dbReference type="SAM" id="MobiDB-lite"/>
    </source>
</evidence>
<gene>
    <name evidence="2" type="ORF">PCOR1329_LOCUS81621</name>
</gene>
<keyword evidence="3" id="KW-1185">Reference proteome</keyword>
<feature type="compositionally biased region" description="Low complexity" evidence="1">
    <location>
        <begin position="78"/>
        <end position="93"/>
    </location>
</feature>
<name>A0ABN9Y1A8_9DINO</name>
<reference evidence="2" key="1">
    <citation type="submission" date="2023-10" db="EMBL/GenBank/DDBJ databases">
        <authorList>
            <person name="Chen Y."/>
            <person name="Shah S."/>
            <person name="Dougan E. K."/>
            <person name="Thang M."/>
            <person name="Chan C."/>
        </authorList>
    </citation>
    <scope>NUCLEOTIDE SEQUENCE [LARGE SCALE GENOMIC DNA]</scope>
</reference>
<protein>
    <submittedName>
        <fullName evidence="2">Uncharacterized protein</fullName>
    </submittedName>
</protein>
<sequence>MRGAAVTCGSTANGQAGTGAVEVSGSLWESSSAGSAADRGTRAAATRGAIRAKAPSSREKLAWKATFIDLRDDERQGSLSPRPSSEPCSESSSRFLGLLASPAASLLLAVARSSKPRRETPLCLRSTWKRHGHRTAGRR</sequence>
<feature type="compositionally biased region" description="Low complexity" evidence="1">
    <location>
        <begin position="23"/>
        <end position="54"/>
    </location>
</feature>
<proteinExistence type="predicted"/>
<feature type="region of interest" description="Disordered" evidence="1">
    <location>
        <begin position="23"/>
        <end position="55"/>
    </location>
</feature>
<feature type="region of interest" description="Disordered" evidence="1">
    <location>
        <begin position="72"/>
        <end position="93"/>
    </location>
</feature>